<accession>A0AA38U306</accession>
<comment type="caution">
    <text evidence="2">The sequence shown here is derived from an EMBL/GenBank/DDBJ whole genome shotgun (WGS) entry which is preliminary data.</text>
</comment>
<organism evidence="2 3">
    <name type="scientific">Lentinula raphanica</name>
    <dbReference type="NCBI Taxonomy" id="153919"/>
    <lineage>
        <taxon>Eukaryota</taxon>
        <taxon>Fungi</taxon>
        <taxon>Dikarya</taxon>
        <taxon>Basidiomycota</taxon>
        <taxon>Agaricomycotina</taxon>
        <taxon>Agaricomycetes</taxon>
        <taxon>Agaricomycetidae</taxon>
        <taxon>Agaricales</taxon>
        <taxon>Marasmiineae</taxon>
        <taxon>Omphalotaceae</taxon>
        <taxon>Lentinula</taxon>
    </lineage>
</organism>
<feature type="non-terminal residue" evidence="2">
    <location>
        <position position="1"/>
    </location>
</feature>
<proteinExistence type="predicted"/>
<keyword evidence="3" id="KW-1185">Reference proteome</keyword>
<evidence type="ECO:0000256" key="1">
    <source>
        <dbReference type="SAM" id="MobiDB-lite"/>
    </source>
</evidence>
<dbReference type="AlphaFoldDB" id="A0AA38U306"/>
<evidence type="ECO:0000313" key="3">
    <source>
        <dbReference type="Proteomes" id="UP001163846"/>
    </source>
</evidence>
<sequence>ILWTRAQEDATHTNHHLTEDRPYVGALFDETRAQIPRRLYPQGLVGNSRPRHRRIATHPRESGTGMSLDKQDAIEQSSDDNGTVSALTGSSTQSWTACHSRDFSLWLISFIQESQFGSQRIGGECCLAITWRILDGQKLSLRTGDCKGVDRYIYADPTHRYPKSYLREFLLNLISAATPRRTELSSYDKTISASNHVQVATRAIYLLGRLSVIRENKFGSLRIGKESFPAAVEFWRNSVYLLVIASKVLFKIHGRYKQADFASSFLSSCFSRRSRSGSKAHGLAILLVLGLVSLACAGPIQARGETDQVAGASADAHGAVHDMATGQVGTTLRLEPSQTGHSEQYSIGQYEPYWPKDAVLNTVGTSFNMKYTSLRNGTPRPDKTWFIVAMLESEGIVIERDIPDIMGEAMADKQGRIKFSLRKTGNFGVNSGYYDIEADNLKLHSSSILREANPVILDLVWLESKESESCLSDCAELTGVFPPAWSLENIGPSKLQSVYANAASMIISVGPPPLPPPIDTVKWIRIETLTKAAVACRASFVTQALIALNLFLSLPSTLNQPRTKYSIQEAAWPALVTRVLWMIALF</sequence>
<reference evidence="2" key="1">
    <citation type="submission" date="2022-08" db="EMBL/GenBank/DDBJ databases">
        <authorList>
            <consortium name="DOE Joint Genome Institute"/>
            <person name="Min B."/>
            <person name="Riley R."/>
            <person name="Sierra-Patev S."/>
            <person name="Naranjo-Ortiz M."/>
            <person name="Looney B."/>
            <person name="Konkel Z."/>
            <person name="Slot J.C."/>
            <person name="Sakamoto Y."/>
            <person name="Steenwyk J.L."/>
            <person name="Rokas A."/>
            <person name="Carro J."/>
            <person name="Camarero S."/>
            <person name="Ferreira P."/>
            <person name="Molpeceres G."/>
            <person name="Ruiz-Duenas F.J."/>
            <person name="Serrano A."/>
            <person name="Henrissat B."/>
            <person name="Drula E."/>
            <person name="Hughes K.W."/>
            <person name="Mata J.L."/>
            <person name="Ishikawa N.K."/>
            <person name="Vargas-Isla R."/>
            <person name="Ushijima S."/>
            <person name="Smith C.A."/>
            <person name="Ahrendt S."/>
            <person name="Andreopoulos W."/>
            <person name="He G."/>
            <person name="Labutti K."/>
            <person name="Lipzen A."/>
            <person name="Ng V."/>
            <person name="Sandor L."/>
            <person name="Barry K."/>
            <person name="Martinez A.T."/>
            <person name="Xiao Y."/>
            <person name="Gibbons J.G."/>
            <person name="Terashima K."/>
            <person name="Hibbett D.S."/>
            <person name="Grigoriev I.V."/>
        </authorList>
    </citation>
    <scope>NUCLEOTIDE SEQUENCE</scope>
    <source>
        <strain evidence="2">TFB9207</strain>
    </source>
</reference>
<feature type="region of interest" description="Disordered" evidence="1">
    <location>
        <begin position="42"/>
        <end position="68"/>
    </location>
</feature>
<dbReference type="Proteomes" id="UP001163846">
    <property type="component" value="Unassembled WGS sequence"/>
</dbReference>
<name>A0AA38U306_9AGAR</name>
<evidence type="ECO:0000313" key="2">
    <source>
        <dbReference type="EMBL" id="KAJ3831447.1"/>
    </source>
</evidence>
<gene>
    <name evidence="2" type="ORF">F5878DRAFT_647622</name>
</gene>
<dbReference type="EMBL" id="MU807464">
    <property type="protein sequence ID" value="KAJ3831447.1"/>
    <property type="molecule type" value="Genomic_DNA"/>
</dbReference>
<protein>
    <submittedName>
        <fullName evidence="2">Uncharacterized protein</fullName>
    </submittedName>
</protein>